<gene>
    <name evidence="3" type="primary">AUGUSTUS-3.0.2_31381</name>
    <name evidence="3" type="ORF">TcasGA2_TC031381</name>
</gene>
<sequence>MNFRPLTEEYANVATIPANVAPVPGSSKAIERLLTKRQNEHKSTLDFLRRECRKINLQIEDEIRNEGNSLKESLGKIKAQLDRETSVFKDSGEEELANLCIGTFETSVQDLNNRRLAIIDQFYDKLQDLEKKRLRFFKRVFNEAYRKTGKINHLLPYDLAYFFDQEITKTNEISLSNYGHYAQIHTDLKLQIQEEIRVFFLNLHDLKERHKVAVTNMRWKEVIVPREHVIETTKLPFLGFGDPNYADVTLPMTATDLAQWEQGIQTTLESLDANAKKLISLYKMAVLQIFNRFFDDMKVITNTLTDESDQASNHLNLEAISSEPYYKSLLVDVAELYTCDIAELQNLWTNITTYMESNINNTNIFLKNSAHLWDNHFARTDEIKKLVLKEMTNLIEKHHKLAQNFEKKMYNALDKLREGSSTAKLNKHLKEVNKFLDATGNLYSSQCAAEIKLLKKYYDLTEQECELLISELDRFLSENADKEPILERKSWQNINGLQEHEQVSPTNSEDDLIPYQMKSCQYQVDAVNNWMFGLWEAIKSYMVTCRSELLNQAEQWMEKVKTKLRKRLEIREATLRPRYSRVKTMIYDVRLKELENHQTFMQKLENKVQKYVADSHQSVELSKEKRVKIVENFESEMKEIEEKLKNATKSFQVAACIEQTKTLSGEVRRKFDETFHENYSEIEQNRKNINAMICHFGTSIKLFSEGGDFSRDEAKIYKKRFQKIQKSVPKKFKKVYAEFEASKPPILNTFRRTEIAILDRLNKSLQEFEHNEKTCDKIRQLRENIRKLAYETKFKVHRIDACIDYFRDMSKIEIWKRKHFDIMRNALQECIEKIVEIGNFVIGDGENIGKSYIFQLSQLIDSSFEEIEQSAQVSLNAS</sequence>
<proteinExistence type="predicted"/>
<keyword evidence="4" id="KW-1185">Reference proteome</keyword>
<feature type="domain" description="DUF4455" evidence="2">
    <location>
        <begin position="36"/>
        <end position="195"/>
    </location>
</feature>
<organism evidence="3 4">
    <name type="scientific">Tribolium castaneum</name>
    <name type="common">Red flour beetle</name>
    <dbReference type="NCBI Taxonomy" id="7070"/>
    <lineage>
        <taxon>Eukaryota</taxon>
        <taxon>Metazoa</taxon>
        <taxon>Ecdysozoa</taxon>
        <taxon>Arthropoda</taxon>
        <taxon>Hexapoda</taxon>
        <taxon>Insecta</taxon>
        <taxon>Pterygota</taxon>
        <taxon>Neoptera</taxon>
        <taxon>Endopterygota</taxon>
        <taxon>Coleoptera</taxon>
        <taxon>Polyphaga</taxon>
        <taxon>Cucujiformia</taxon>
        <taxon>Tenebrionidae</taxon>
        <taxon>Tenebrionidae incertae sedis</taxon>
        <taxon>Tribolium</taxon>
    </lineage>
</organism>
<dbReference type="AlphaFoldDB" id="A0A139WAZ8"/>
<dbReference type="OMA" id="INAMICH"/>
<dbReference type="PANTHER" id="PTHR21444">
    <property type="entry name" value="COILED-COIL DOMAIN-CONTAINING PROTEIN 180"/>
    <property type="match status" value="1"/>
</dbReference>
<dbReference type="STRING" id="7070.A0A139WAZ8"/>
<dbReference type="Pfam" id="PF14643">
    <property type="entry name" value="DUF4455"/>
    <property type="match status" value="2"/>
</dbReference>
<evidence type="ECO:0000256" key="1">
    <source>
        <dbReference type="SAM" id="Coils"/>
    </source>
</evidence>
<name>A0A139WAZ8_TRICA</name>
<feature type="coiled-coil region" evidence="1">
    <location>
        <begin position="594"/>
        <end position="650"/>
    </location>
</feature>
<dbReference type="PANTHER" id="PTHR21444:SF14">
    <property type="entry name" value="COILED-COIL DOMAIN-CONTAINING PROTEIN 180"/>
    <property type="match status" value="1"/>
</dbReference>
<accession>A0A139WAZ8</accession>
<dbReference type="eggNOG" id="ENOG502RKV6">
    <property type="taxonomic scope" value="Eukaryota"/>
</dbReference>
<reference evidence="3 4" key="2">
    <citation type="journal article" date="2010" name="Nucleic Acids Res.">
        <title>BeetleBase in 2010: revisions to provide comprehensive genomic information for Tribolium castaneum.</title>
        <authorList>
            <person name="Kim H.S."/>
            <person name="Murphy T."/>
            <person name="Xia J."/>
            <person name="Caragea D."/>
            <person name="Park Y."/>
            <person name="Beeman R.W."/>
            <person name="Lorenzen M.D."/>
            <person name="Butcher S."/>
            <person name="Manak J.R."/>
            <person name="Brown S.J."/>
        </authorList>
    </citation>
    <scope>GENOME REANNOTATION</scope>
    <source>
        <strain evidence="3 4">Georgia GA2</strain>
    </source>
</reference>
<protein>
    <recommendedName>
        <fullName evidence="2">DUF4455 domain-containing protein</fullName>
    </recommendedName>
</protein>
<evidence type="ECO:0000259" key="2">
    <source>
        <dbReference type="Pfam" id="PF14643"/>
    </source>
</evidence>
<dbReference type="Proteomes" id="UP000007266">
    <property type="component" value="Linkage group 10"/>
</dbReference>
<dbReference type="InterPro" id="IPR028089">
    <property type="entry name" value="DUF4455"/>
</dbReference>
<dbReference type="InParanoid" id="A0A139WAZ8"/>
<reference evidence="3 4" key="1">
    <citation type="journal article" date="2008" name="Nature">
        <title>The genome of the model beetle and pest Tribolium castaneum.</title>
        <authorList>
            <consortium name="Tribolium Genome Sequencing Consortium"/>
            <person name="Richards S."/>
            <person name="Gibbs R.A."/>
            <person name="Weinstock G.M."/>
            <person name="Brown S.J."/>
            <person name="Denell R."/>
            <person name="Beeman R.W."/>
            <person name="Gibbs R."/>
            <person name="Beeman R.W."/>
            <person name="Brown S.J."/>
            <person name="Bucher G."/>
            <person name="Friedrich M."/>
            <person name="Grimmelikhuijzen C.J."/>
            <person name="Klingler M."/>
            <person name="Lorenzen M."/>
            <person name="Richards S."/>
            <person name="Roth S."/>
            <person name="Schroder R."/>
            <person name="Tautz D."/>
            <person name="Zdobnov E.M."/>
            <person name="Muzny D."/>
            <person name="Gibbs R.A."/>
            <person name="Weinstock G.M."/>
            <person name="Attaway T."/>
            <person name="Bell S."/>
            <person name="Buhay C.J."/>
            <person name="Chandrabose M.N."/>
            <person name="Chavez D."/>
            <person name="Clerk-Blankenburg K.P."/>
            <person name="Cree A."/>
            <person name="Dao M."/>
            <person name="Davis C."/>
            <person name="Chacko J."/>
            <person name="Dinh H."/>
            <person name="Dugan-Rocha S."/>
            <person name="Fowler G."/>
            <person name="Garner T.T."/>
            <person name="Garnes J."/>
            <person name="Gnirke A."/>
            <person name="Hawes A."/>
            <person name="Hernandez J."/>
            <person name="Hines S."/>
            <person name="Holder M."/>
            <person name="Hume J."/>
            <person name="Jhangiani S.N."/>
            <person name="Joshi V."/>
            <person name="Khan Z.M."/>
            <person name="Jackson L."/>
            <person name="Kovar C."/>
            <person name="Kowis A."/>
            <person name="Lee S."/>
            <person name="Lewis L.R."/>
            <person name="Margolis J."/>
            <person name="Morgan M."/>
            <person name="Nazareth L.V."/>
            <person name="Nguyen N."/>
            <person name="Okwuonu G."/>
            <person name="Parker D."/>
            <person name="Richards S."/>
            <person name="Ruiz S.J."/>
            <person name="Santibanez J."/>
            <person name="Savard J."/>
            <person name="Scherer S.E."/>
            <person name="Schneider B."/>
            <person name="Sodergren E."/>
            <person name="Tautz D."/>
            <person name="Vattahil S."/>
            <person name="Villasana D."/>
            <person name="White C.S."/>
            <person name="Wright R."/>
            <person name="Park Y."/>
            <person name="Beeman R.W."/>
            <person name="Lord J."/>
            <person name="Oppert B."/>
            <person name="Lorenzen M."/>
            <person name="Brown S."/>
            <person name="Wang L."/>
            <person name="Savard J."/>
            <person name="Tautz D."/>
            <person name="Richards S."/>
            <person name="Weinstock G."/>
            <person name="Gibbs R.A."/>
            <person name="Liu Y."/>
            <person name="Worley K."/>
            <person name="Weinstock G."/>
            <person name="Elsik C.G."/>
            <person name="Reese J.T."/>
            <person name="Elhaik E."/>
            <person name="Landan G."/>
            <person name="Graur D."/>
            <person name="Arensburger P."/>
            <person name="Atkinson P."/>
            <person name="Beeman R.W."/>
            <person name="Beidler J."/>
            <person name="Brown S.J."/>
            <person name="Demuth J.P."/>
            <person name="Drury D.W."/>
            <person name="Du Y.Z."/>
            <person name="Fujiwara H."/>
            <person name="Lorenzen M."/>
            <person name="Maselli V."/>
            <person name="Osanai M."/>
            <person name="Park Y."/>
            <person name="Robertson H.M."/>
            <person name="Tu Z."/>
            <person name="Wang J.J."/>
            <person name="Wang S."/>
            <person name="Richards S."/>
            <person name="Song H."/>
            <person name="Zhang L."/>
            <person name="Sodergren E."/>
            <person name="Werner D."/>
            <person name="Stanke M."/>
            <person name="Morgenstern B."/>
            <person name="Solovyev V."/>
            <person name="Kosarev P."/>
            <person name="Brown G."/>
            <person name="Chen H.C."/>
            <person name="Ermolaeva O."/>
            <person name="Hlavina W."/>
            <person name="Kapustin Y."/>
            <person name="Kiryutin B."/>
            <person name="Kitts P."/>
            <person name="Maglott D."/>
            <person name="Pruitt K."/>
            <person name="Sapojnikov V."/>
            <person name="Souvorov A."/>
            <person name="Mackey A.J."/>
            <person name="Waterhouse R.M."/>
            <person name="Wyder S."/>
            <person name="Zdobnov E.M."/>
            <person name="Zdobnov E.M."/>
            <person name="Wyder S."/>
            <person name="Kriventseva E.V."/>
            <person name="Kadowaki T."/>
            <person name="Bork P."/>
            <person name="Aranda M."/>
            <person name="Bao R."/>
            <person name="Beermann A."/>
            <person name="Berns N."/>
            <person name="Bolognesi R."/>
            <person name="Bonneton F."/>
            <person name="Bopp D."/>
            <person name="Brown S.J."/>
            <person name="Bucher G."/>
            <person name="Butts T."/>
            <person name="Chaumot A."/>
            <person name="Denell R.E."/>
            <person name="Ferrier D.E."/>
            <person name="Friedrich M."/>
            <person name="Gordon C.M."/>
            <person name="Jindra M."/>
            <person name="Klingler M."/>
            <person name="Lan Q."/>
            <person name="Lattorff H.M."/>
            <person name="Laudet V."/>
            <person name="von Levetsow C."/>
            <person name="Liu Z."/>
            <person name="Lutz R."/>
            <person name="Lynch J.A."/>
            <person name="da Fonseca R.N."/>
            <person name="Posnien N."/>
            <person name="Reuter R."/>
            <person name="Roth S."/>
            <person name="Savard J."/>
            <person name="Schinko J.B."/>
            <person name="Schmitt C."/>
            <person name="Schoppmeier M."/>
            <person name="Schroder R."/>
            <person name="Shippy T.D."/>
            <person name="Simonnet F."/>
            <person name="Marques-Souza H."/>
            <person name="Tautz D."/>
            <person name="Tomoyasu Y."/>
            <person name="Trauner J."/>
            <person name="Van der Zee M."/>
            <person name="Vervoort M."/>
            <person name="Wittkopp N."/>
            <person name="Wimmer E.A."/>
            <person name="Yang X."/>
            <person name="Jones A.K."/>
            <person name="Sattelle D.B."/>
            <person name="Ebert P.R."/>
            <person name="Nelson D."/>
            <person name="Scott J.G."/>
            <person name="Beeman R.W."/>
            <person name="Muthukrishnan S."/>
            <person name="Kramer K.J."/>
            <person name="Arakane Y."/>
            <person name="Beeman R.W."/>
            <person name="Zhu Q."/>
            <person name="Hogenkamp D."/>
            <person name="Dixit R."/>
            <person name="Oppert B."/>
            <person name="Jiang H."/>
            <person name="Zou Z."/>
            <person name="Marshall J."/>
            <person name="Elpidina E."/>
            <person name="Vinokurov K."/>
            <person name="Oppert C."/>
            <person name="Zou Z."/>
            <person name="Evans J."/>
            <person name="Lu Z."/>
            <person name="Zhao P."/>
            <person name="Sumathipala N."/>
            <person name="Altincicek B."/>
            <person name="Vilcinskas A."/>
            <person name="Williams M."/>
            <person name="Hultmark D."/>
            <person name="Hetru C."/>
            <person name="Jiang H."/>
            <person name="Grimmelikhuijzen C.J."/>
            <person name="Hauser F."/>
            <person name="Cazzamali G."/>
            <person name="Williamson M."/>
            <person name="Park Y."/>
            <person name="Li B."/>
            <person name="Tanaka Y."/>
            <person name="Predel R."/>
            <person name="Neupert S."/>
            <person name="Schachtner J."/>
            <person name="Verleyen P."/>
            <person name="Raible F."/>
            <person name="Bork P."/>
            <person name="Friedrich M."/>
            <person name="Walden K.K."/>
            <person name="Robertson H.M."/>
            <person name="Angeli S."/>
            <person name="Foret S."/>
            <person name="Bucher G."/>
            <person name="Schuetz S."/>
            <person name="Maleszka R."/>
            <person name="Wimmer E.A."/>
            <person name="Beeman R.W."/>
            <person name="Lorenzen M."/>
            <person name="Tomoyasu Y."/>
            <person name="Miller S.C."/>
            <person name="Grossmann D."/>
            <person name="Bucher G."/>
        </authorList>
    </citation>
    <scope>NUCLEOTIDE SEQUENCE [LARGE SCALE GENOMIC DNA]</scope>
    <source>
        <strain evidence="3 4">Georgia GA2</strain>
    </source>
</reference>
<feature type="domain" description="DUF4455" evidence="2">
    <location>
        <begin position="253"/>
        <end position="465"/>
    </location>
</feature>
<evidence type="ECO:0000313" key="3">
    <source>
        <dbReference type="EMBL" id="KYB25095.1"/>
    </source>
</evidence>
<evidence type="ECO:0000313" key="4">
    <source>
        <dbReference type="Proteomes" id="UP000007266"/>
    </source>
</evidence>
<dbReference type="EMBL" id="KQ971379">
    <property type="protein sequence ID" value="KYB25095.1"/>
    <property type="molecule type" value="Genomic_DNA"/>
</dbReference>
<keyword evidence="1" id="KW-0175">Coiled coil</keyword>